<feature type="non-terminal residue" evidence="2">
    <location>
        <position position="146"/>
    </location>
</feature>
<dbReference type="InterPro" id="IPR016007">
    <property type="entry name" value="Alpha_rhamnosid"/>
</dbReference>
<organism evidence="2">
    <name type="scientific">uncultured Rhodothermus sp</name>
    <dbReference type="NCBI Taxonomy" id="246141"/>
    <lineage>
        <taxon>Bacteria</taxon>
        <taxon>Pseudomonadati</taxon>
        <taxon>Rhodothermota</taxon>
        <taxon>Rhodothermia</taxon>
        <taxon>Rhodothermales</taxon>
        <taxon>Rhodothermaceae</taxon>
        <taxon>Rhodothermus</taxon>
        <taxon>environmental samples</taxon>
    </lineage>
</organism>
<sequence length="146" mass="16143">HQGDIQLGVVVADGRYRGHLGYVDRRAVYGSRLALLAQIEILTADGSTQRVVTDERWMVGHGPIRHADPIHGERVDLRVDSRWLEPGQLPPGARAAVLHRGHVTRRLVAEDVDRVQQIGQRSAVSHVSPSARRCSTSVRISQAQRA</sequence>
<feature type="domain" description="Bacterial alpha-L-rhamnosidase N-terminal" evidence="1">
    <location>
        <begin position="2"/>
        <end position="87"/>
    </location>
</feature>
<proteinExistence type="predicted"/>
<dbReference type="PANTHER" id="PTHR33307">
    <property type="entry name" value="ALPHA-RHAMNOSIDASE (EUROFUNG)"/>
    <property type="match status" value="1"/>
</dbReference>
<evidence type="ECO:0000313" key="2">
    <source>
        <dbReference type="EMBL" id="AIA86880.1"/>
    </source>
</evidence>
<feature type="non-terminal residue" evidence="2">
    <location>
        <position position="1"/>
    </location>
</feature>
<name>A0A060C1J8_9BACT</name>
<dbReference type="EMBL" id="KF119612">
    <property type="protein sequence ID" value="AIA86880.1"/>
    <property type="molecule type" value="Genomic_DNA"/>
</dbReference>
<accession>A0A060C1J8</accession>
<dbReference type="Pfam" id="PF08531">
    <property type="entry name" value="Bac_rhamnosid_N"/>
    <property type="match status" value="1"/>
</dbReference>
<protein>
    <submittedName>
        <fullName evidence="2">Bac_rhamnosid_N</fullName>
    </submittedName>
</protein>
<dbReference type="PANTHER" id="PTHR33307:SF6">
    <property type="entry name" value="ALPHA-RHAMNOSIDASE (EUROFUNG)-RELATED"/>
    <property type="match status" value="1"/>
</dbReference>
<dbReference type="Gene3D" id="2.60.120.260">
    <property type="entry name" value="Galactose-binding domain-like"/>
    <property type="match status" value="1"/>
</dbReference>
<dbReference type="InterPro" id="IPR013737">
    <property type="entry name" value="Bac_rhamnosid_N"/>
</dbReference>
<reference evidence="2" key="1">
    <citation type="journal article" date="2013" name="Environ. Microbiol.">
        <title>Seasonally variable intestinal metagenomes of the red palm weevil (Rhynchophorus ferrugineus).</title>
        <authorList>
            <person name="Jia S."/>
            <person name="Zhang X."/>
            <person name="Zhang G."/>
            <person name="Yin A."/>
            <person name="Zhang S."/>
            <person name="Li F."/>
            <person name="Wang L."/>
            <person name="Zhao D."/>
            <person name="Yun Q."/>
            <person name="Tala"/>
            <person name="Wang J."/>
            <person name="Sun G."/>
            <person name="Baabdullah M."/>
            <person name="Yu X."/>
            <person name="Hu S."/>
            <person name="Al-Mssallem I.S."/>
            <person name="Yu J."/>
        </authorList>
    </citation>
    <scope>NUCLEOTIDE SEQUENCE</scope>
</reference>
<dbReference type="AlphaFoldDB" id="A0A060C1J8"/>
<evidence type="ECO:0000259" key="1">
    <source>
        <dbReference type="Pfam" id="PF08531"/>
    </source>
</evidence>